<accession>A0A412H309</accession>
<feature type="domain" description="Alginate lyase" evidence="3">
    <location>
        <begin position="128"/>
        <end position="347"/>
    </location>
</feature>
<dbReference type="Proteomes" id="UP000285750">
    <property type="component" value="Unassembled WGS sequence"/>
</dbReference>
<dbReference type="PROSITE" id="PS51257">
    <property type="entry name" value="PROKAR_LIPOPROTEIN"/>
    <property type="match status" value="1"/>
</dbReference>
<dbReference type="EMBL" id="QRUY01000036">
    <property type="protein sequence ID" value="RGS04403.1"/>
    <property type="molecule type" value="Genomic_DNA"/>
</dbReference>
<dbReference type="Pfam" id="PF05426">
    <property type="entry name" value="Alginate_lyase"/>
    <property type="match status" value="1"/>
</dbReference>
<evidence type="ECO:0000313" key="5">
    <source>
        <dbReference type="Proteomes" id="UP000285750"/>
    </source>
</evidence>
<evidence type="ECO:0000256" key="1">
    <source>
        <dbReference type="ARBA" id="ARBA00022729"/>
    </source>
</evidence>
<reference evidence="4 5" key="1">
    <citation type="submission" date="2018-08" db="EMBL/GenBank/DDBJ databases">
        <title>A genome reference for cultivated species of the human gut microbiota.</title>
        <authorList>
            <person name="Zou Y."/>
            <person name="Xue W."/>
            <person name="Luo G."/>
        </authorList>
    </citation>
    <scope>NUCLEOTIDE SEQUENCE [LARGE SCALE GENOMIC DNA]</scope>
    <source>
        <strain evidence="4 5">AF24-16AC</strain>
    </source>
</reference>
<sequence length="447" mass="49987">MKRIYYITAVFAISLTLSGCGDGIDLPDVNVETDLNEIPLPDVLEGLEEIALKPETEPMKHAEQGVYALHTEDDFNRIRVNLKLDEDPSGNAGETPWKEGFALLRDNKLSQESTTMNCTAVETIIRGEGAENYMNAARAAARAYQLALRWKIEGKEVYAEKAVELLNTWANTTKALGGNSNVSLAAGIYGHEFAIAGEILRSFPGWAPEDFRKYQDWMLTVWYPANKDFLERHHDTNNLHYWANWGLCNVASTMAIGILTDRRDIYNEAVTHFQMGETNGRITRAIYYEFPGTNFAQLQESGRDQGHTLMCVGLLGTICQLAYCQGDDFFAYKDNLFLKACEYAAAYNYAMKSDLPFMTYIWQQNNQWGGISPVTQSVMGEGGRGGTRPIMALPYYHYSKIKNLEADLTQYTKIGCDRLFPEGGGDNYGTASGGYDALGFGTLMYAR</sequence>
<dbReference type="RefSeq" id="WP_118432010.1">
    <property type="nucleotide sequence ID" value="NZ_JAQCWP010000040.1"/>
</dbReference>
<comment type="caution">
    <text evidence="4">The sequence shown here is derived from an EMBL/GenBank/DDBJ whole genome shotgun (WGS) entry which is preliminary data.</text>
</comment>
<proteinExistence type="predicted"/>
<keyword evidence="2" id="KW-0456">Lyase</keyword>
<dbReference type="Gene3D" id="1.50.10.100">
    <property type="entry name" value="Chondroitin AC/alginate lyase"/>
    <property type="match status" value="1"/>
</dbReference>
<organism evidence="4 5">
    <name type="scientific">Phocaeicola plebeius</name>
    <dbReference type="NCBI Taxonomy" id="310297"/>
    <lineage>
        <taxon>Bacteria</taxon>
        <taxon>Pseudomonadati</taxon>
        <taxon>Bacteroidota</taxon>
        <taxon>Bacteroidia</taxon>
        <taxon>Bacteroidales</taxon>
        <taxon>Bacteroidaceae</taxon>
        <taxon>Phocaeicola</taxon>
    </lineage>
</organism>
<protein>
    <submittedName>
        <fullName evidence="4">Twin-arginine translocation pathway signal protein</fullName>
    </submittedName>
</protein>
<evidence type="ECO:0000256" key="2">
    <source>
        <dbReference type="ARBA" id="ARBA00023239"/>
    </source>
</evidence>
<name>A0A412H309_9BACT</name>
<evidence type="ECO:0000259" key="3">
    <source>
        <dbReference type="Pfam" id="PF05426"/>
    </source>
</evidence>
<dbReference type="InterPro" id="IPR008929">
    <property type="entry name" value="Chondroitin_lyas"/>
</dbReference>
<dbReference type="AlphaFoldDB" id="A0A412H309"/>
<dbReference type="SUPFAM" id="SSF48230">
    <property type="entry name" value="Chondroitin AC/alginate lyase"/>
    <property type="match status" value="1"/>
</dbReference>
<dbReference type="GO" id="GO:0042597">
    <property type="term" value="C:periplasmic space"/>
    <property type="evidence" value="ECO:0007669"/>
    <property type="project" value="InterPro"/>
</dbReference>
<gene>
    <name evidence="4" type="ORF">DWY14_13455</name>
</gene>
<dbReference type="InterPro" id="IPR008397">
    <property type="entry name" value="Alginate_lyase_dom"/>
</dbReference>
<keyword evidence="1" id="KW-0732">Signal</keyword>
<evidence type="ECO:0000313" key="4">
    <source>
        <dbReference type="EMBL" id="RGS04403.1"/>
    </source>
</evidence>
<dbReference type="GO" id="GO:0016829">
    <property type="term" value="F:lyase activity"/>
    <property type="evidence" value="ECO:0007669"/>
    <property type="project" value="UniProtKB-KW"/>
</dbReference>